<dbReference type="Proteomes" id="UP000223025">
    <property type="component" value="Segment"/>
</dbReference>
<dbReference type="RefSeq" id="YP_009612270.1">
    <property type="nucleotide sequence ID" value="NC_042013.1"/>
</dbReference>
<evidence type="ECO:0000313" key="2">
    <source>
        <dbReference type="Proteomes" id="UP000223025"/>
    </source>
</evidence>
<protein>
    <submittedName>
        <fullName evidence="1">Uncharacterized protein</fullName>
    </submittedName>
</protein>
<keyword evidence="2" id="KW-1185">Reference proteome</keyword>
<sequence>MIPLSDDNKLIYLLGSKDFDDTYNFHMKNNMDGCFNVSEYVFHTDYDDFNFGYLESVFSYHMHNNCPVSPFIVNDEKFVLLLTFDVKFNTAMPVKHGYEVVGSDERRMFIIFDTKEEYEYQLEIIKSYLKKPFDIEDEVV</sequence>
<accession>A0A2L0V0P1</accession>
<organism evidence="1 2">
    <name type="scientific">Agrobacterium phage Atu_ph07</name>
    <dbReference type="NCBI Taxonomy" id="2024264"/>
    <lineage>
        <taxon>Viruses</taxon>
        <taxon>Duplodnaviria</taxon>
        <taxon>Heunggongvirae</taxon>
        <taxon>Uroviricota</taxon>
        <taxon>Caudoviricetes</taxon>
        <taxon>Polybotosvirus</taxon>
        <taxon>Polybotosvirus Atuph07</taxon>
    </lineage>
</organism>
<dbReference type="GeneID" id="40088608"/>
<evidence type="ECO:0000313" key="1">
    <source>
        <dbReference type="EMBL" id="AUZ95364.1"/>
    </source>
</evidence>
<dbReference type="KEGG" id="vg:40088608"/>
<proteinExistence type="predicted"/>
<name>A0A2L0V0P1_9CAUD</name>
<reference evidence="1 2" key="1">
    <citation type="submission" date="2017-06" db="EMBL/GenBank/DDBJ databases">
        <authorList>
            <person name="Kim H.J."/>
            <person name="Triplett B.A."/>
        </authorList>
    </citation>
    <scope>NUCLEOTIDE SEQUENCE [LARGE SCALE GENOMIC DNA]</scope>
</reference>
<dbReference type="EMBL" id="MF403008">
    <property type="protein sequence ID" value="AUZ95364.1"/>
    <property type="molecule type" value="Genomic_DNA"/>
</dbReference>